<dbReference type="InterPro" id="IPR029039">
    <property type="entry name" value="Flavoprotein-like_sf"/>
</dbReference>
<dbReference type="Gene3D" id="3.40.50.360">
    <property type="match status" value="1"/>
</dbReference>
<accession>A0A0D2JWY9</accession>
<dbReference type="PANTHER" id="PTHR30546:SF23">
    <property type="entry name" value="FLAVOPROTEIN-LIKE PROTEIN YCP4-RELATED"/>
    <property type="match status" value="1"/>
</dbReference>
<dbReference type="EMBL" id="AZAC01000012">
    <property type="protein sequence ID" value="KIX14080.1"/>
    <property type="molecule type" value="Genomic_DNA"/>
</dbReference>
<dbReference type="RefSeq" id="WP_044348489.1">
    <property type="nucleotide sequence ID" value="NZ_AZAC01000012.1"/>
</dbReference>
<evidence type="ECO:0000313" key="3">
    <source>
        <dbReference type="Proteomes" id="UP000032233"/>
    </source>
</evidence>
<dbReference type="GO" id="GO:0010181">
    <property type="term" value="F:FMN binding"/>
    <property type="evidence" value="ECO:0007669"/>
    <property type="project" value="InterPro"/>
</dbReference>
<feature type="domain" description="Flavodoxin-like" evidence="1">
    <location>
        <begin position="4"/>
        <end position="161"/>
    </location>
</feature>
<dbReference type="Pfam" id="PF00258">
    <property type="entry name" value="Flavodoxin_1"/>
    <property type="match status" value="1"/>
</dbReference>
<reference evidence="2 3" key="1">
    <citation type="submission" date="2013-11" db="EMBL/GenBank/DDBJ databases">
        <title>Metagenomic analysis of a methanogenic consortium involved in long chain n-alkane degradation.</title>
        <authorList>
            <person name="Davidova I.A."/>
            <person name="Callaghan A.V."/>
            <person name="Wawrik B."/>
            <person name="Pruitt S."/>
            <person name="Marks C."/>
            <person name="Duncan K.E."/>
            <person name="Suflita J.M."/>
        </authorList>
    </citation>
    <scope>NUCLEOTIDE SEQUENCE [LARGE SCALE GENOMIC DNA]</scope>
    <source>
        <strain evidence="2 3">SPR</strain>
    </source>
</reference>
<dbReference type="OrthoDB" id="9790745at2"/>
<dbReference type="GO" id="GO:0016020">
    <property type="term" value="C:membrane"/>
    <property type="evidence" value="ECO:0007669"/>
    <property type="project" value="TreeGrafter"/>
</dbReference>
<dbReference type="PANTHER" id="PTHR30546">
    <property type="entry name" value="FLAVODOXIN-RELATED PROTEIN WRBA-RELATED"/>
    <property type="match status" value="1"/>
</dbReference>
<dbReference type="PROSITE" id="PS50902">
    <property type="entry name" value="FLAVODOXIN_LIKE"/>
    <property type="match status" value="1"/>
</dbReference>
<protein>
    <submittedName>
        <fullName evidence="2">Flavodoxin</fullName>
    </submittedName>
</protein>
<keyword evidence="3" id="KW-1185">Reference proteome</keyword>
<dbReference type="GO" id="GO:0003955">
    <property type="term" value="F:NAD(P)H dehydrogenase (quinone) activity"/>
    <property type="evidence" value="ECO:0007669"/>
    <property type="project" value="TreeGrafter"/>
</dbReference>
<proteinExistence type="predicted"/>
<dbReference type="SUPFAM" id="SSF52218">
    <property type="entry name" value="Flavoproteins"/>
    <property type="match status" value="1"/>
</dbReference>
<dbReference type="STRING" id="1429043.X474_10625"/>
<gene>
    <name evidence="2" type="ORF">X474_10625</name>
</gene>
<evidence type="ECO:0000259" key="1">
    <source>
        <dbReference type="PROSITE" id="PS50902"/>
    </source>
</evidence>
<organism evidence="2 3">
    <name type="scientific">Dethiosulfatarculus sandiegensis</name>
    <dbReference type="NCBI Taxonomy" id="1429043"/>
    <lineage>
        <taxon>Bacteria</taxon>
        <taxon>Pseudomonadati</taxon>
        <taxon>Thermodesulfobacteriota</taxon>
        <taxon>Desulfarculia</taxon>
        <taxon>Desulfarculales</taxon>
        <taxon>Desulfarculaceae</taxon>
        <taxon>Dethiosulfatarculus</taxon>
    </lineage>
</organism>
<dbReference type="AlphaFoldDB" id="A0A0D2JWY9"/>
<dbReference type="Proteomes" id="UP000032233">
    <property type="component" value="Unassembled WGS sequence"/>
</dbReference>
<dbReference type="InterPro" id="IPR008254">
    <property type="entry name" value="Flavodoxin/NO_synth"/>
</dbReference>
<name>A0A0D2JWY9_9BACT</name>
<dbReference type="InParanoid" id="A0A0D2JWY9"/>
<comment type="caution">
    <text evidence="2">The sequence shown here is derived from an EMBL/GenBank/DDBJ whole genome shotgun (WGS) entry which is preliminary data.</text>
</comment>
<sequence>MATVLVCYYSKGGNTRKMAEALEKGLIEAGCRVNLKKVDQVQLEDLKNADGVMVGSPCYFGSVAAEVKSFLDKAVQLFGTGDLEGKPGSAFVSGGSIGGGGDLAMMTIVTGLLVYGMVVQGYRKTGHLGTLSIGAPDDRVLQECHDQATKFAALVKKLAER</sequence>
<evidence type="ECO:0000313" key="2">
    <source>
        <dbReference type="EMBL" id="KIX14080.1"/>
    </source>
</evidence>